<dbReference type="Proteomes" id="UP000001555">
    <property type="component" value="Unassembled WGS sequence"/>
</dbReference>
<dbReference type="VEuPathDB" id="VectorBase:ISCW007545"/>
<feature type="region of interest" description="Disordered" evidence="1">
    <location>
        <begin position="39"/>
        <end position="177"/>
    </location>
</feature>
<dbReference type="AlphaFoldDB" id="B7PRY8"/>
<sequence length="177" mass="19582">MQPQTVVILVIDIFLVLICALENIQFWRLQTMREAATASSSYREGDDFSETYSNPNFDRGPPAPYPAQVPQERQPAGSQPPYEPQPTYDSQPTYNPQPTYGAQRDEDDENGSTAMLPPPPPPPPLEGNGTDGIVSSGSRTVISVNNGADLTYQNPTFEERSPTQRRRPNGEPRYGNV</sequence>
<protein>
    <submittedName>
        <fullName evidence="3 4">Uncharacterized protein</fullName>
    </submittedName>
</protein>
<feature type="transmembrane region" description="Helical" evidence="2">
    <location>
        <begin position="6"/>
        <end position="24"/>
    </location>
</feature>
<feature type="compositionally biased region" description="Polar residues" evidence="1">
    <location>
        <begin position="87"/>
        <end position="100"/>
    </location>
</feature>
<evidence type="ECO:0000313" key="5">
    <source>
        <dbReference type="Proteomes" id="UP000001555"/>
    </source>
</evidence>
<keyword evidence="5" id="KW-1185">Reference proteome</keyword>
<keyword evidence="2" id="KW-1133">Transmembrane helix</keyword>
<gene>
    <name evidence="3" type="ORF">IscW_ISCW007545</name>
</gene>
<evidence type="ECO:0000313" key="3">
    <source>
        <dbReference type="EMBL" id="EEC09360.1"/>
    </source>
</evidence>
<evidence type="ECO:0000313" key="4">
    <source>
        <dbReference type="EnsemblMetazoa" id="ISCW007545-PA"/>
    </source>
</evidence>
<keyword evidence="2" id="KW-0472">Membrane</keyword>
<dbReference type="HOGENOM" id="CLU_1519541_0_0_1"/>
<reference evidence="3 5" key="1">
    <citation type="submission" date="2008-03" db="EMBL/GenBank/DDBJ databases">
        <title>Annotation of Ixodes scapularis.</title>
        <authorList>
            <consortium name="Ixodes scapularis Genome Project Consortium"/>
            <person name="Caler E."/>
            <person name="Hannick L.I."/>
            <person name="Bidwell S."/>
            <person name="Joardar V."/>
            <person name="Thiagarajan M."/>
            <person name="Amedeo P."/>
            <person name="Galinsky K.J."/>
            <person name="Schobel S."/>
            <person name="Inman J."/>
            <person name="Hostetler J."/>
            <person name="Miller J."/>
            <person name="Hammond M."/>
            <person name="Megy K."/>
            <person name="Lawson D."/>
            <person name="Kodira C."/>
            <person name="Sutton G."/>
            <person name="Meyer J."/>
            <person name="Hill C.A."/>
            <person name="Birren B."/>
            <person name="Nene V."/>
            <person name="Collins F."/>
            <person name="Alarcon-Chaidez F."/>
            <person name="Wikel S."/>
            <person name="Strausberg R."/>
        </authorList>
    </citation>
    <scope>NUCLEOTIDE SEQUENCE [LARGE SCALE GENOMIC DNA]</scope>
    <source>
        <strain evidence="5">Wikel</strain>
        <strain evidence="3">Wikel colony</strain>
    </source>
</reference>
<name>B7PRY8_IXOSC</name>
<evidence type="ECO:0000256" key="1">
    <source>
        <dbReference type="SAM" id="MobiDB-lite"/>
    </source>
</evidence>
<feature type="compositionally biased region" description="Polar residues" evidence="1">
    <location>
        <begin position="133"/>
        <end position="156"/>
    </location>
</feature>
<dbReference type="EnsemblMetazoa" id="ISCW007545-RA">
    <property type="protein sequence ID" value="ISCW007545-PA"/>
    <property type="gene ID" value="ISCW007545"/>
</dbReference>
<organism>
    <name type="scientific">Ixodes scapularis</name>
    <name type="common">Black-legged tick</name>
    <name type="synonym">Deer tick</name>
    <dbReference type="NCBI Taxonomy" id="6945"/>
    <lineage>
        <taxon>Eukaryota</taxon>
        <taxon>Metazoa</taxon>
        <taxon>Ecdysozoa</taxon>
        <taxon>Arthropoda</taxon>
        <taxon>Chelicerata</taxon>
        <taxon>Arachnida</taxon>
        <taxon>Acari</taxon>
        <taxon>Parasitiformes</taxon>
        <taxon>Ixodida</taxon>
        <taxon>Ixodoidea</taxon>
        <taxon>Ixodidae</taxon>
        <taxon>Ixodinae</taxon>
        <taxon>Ixodes</taxon>
    </lineage>
</organism>
<dbReference type="PaxDb" id="6945-B7PRY8"/>
<dbReference type="InParanoid" id="B7PRY8"/>
<dbReference type="VEuPathDB" id="VectorBase:ISCI007545"/>
<keyword evidence="2" id="KW-0812">Transmembrane</keyword>
<proteinExistence type="predicted"/>
<dbReference type="VEuPathDB" id="VectorBase:ISCP_025494"/>
<dbReference type="EMBL" id="DS775473">
    <property type="protein sequence ID" value="EEC09360.1"/>
    <property type="molecule type" value="Genomic_DNA"/>
</dbReference>
<feature type="compositionally biased region" description="Pro residues" evidence="1">
    <location>
        <begin position="116"/>
        <end position="125"/>
    </location>
</feature>
<accession>B7PRY8</accession>
<dbReference type="EMBL" id="ABJB011062596">
    <property type="status" value="NOT_ANNOTATED_CDS"/>
    <property type="molecule type" value="Genomic_DNA"/>
</dbReference>
<reference evidence="4" key="2">
    <citation type="submission" date="2020-05" db="UniProtKB">
        <authorList>
            <consortium name="EnsemblMetazoa"/>
        </authorList>
    </citation>
    <scope>IDENTIFICATION</scope>
    <source>
        <strain evidence="4">wikel</strain>
    </source>
</reference>
<dbReference type="OrthoDB" id="6503071at2759"/>
<evidence type="ECO:0000256" key="2">
    <source>
        <dbReference type="SAM" id="Phobius"/>
    </source>
</evidence>